<dbReference type="AlphaFoldDB" id="A0AAV5NL79"/>
<evidence type="ECO:0000313" key="1">
    <source>
        <dbReference type="EMBL" id="GLQ71364.1"/>
    </source>
</evidence>
<gene>
    <name evidence="1" type="ORF">GCM10007932_07240</name>
</gene>
<proteinExistence type="predicted"/>
<dbReference type="EMBL" id="BSNX01000005">
    <property type="protein sequence ID" value="GLQ71364.1"/>
    <property type="molecule type" value="Genomic_DNA"/>
</dbReference>
<name>A0AAV5NL79_9VIBR</name>
<sequence>MPIGNHYKSYKHTGYRLSKEALEVIDDLLVWNLKGGVPPDSIIITYREIIEDCFVA</sequence>
<comment type="caution">
    <text evidence="1">The sequence shown here is derived from an EMBL/GenBank/DDBJ whole genome shotgun (WGS) entry which is preliminary data.</text>
</comment>
<evidence type="ECO:0000313" key="2">
    <source>
        <dbReference type="Proteomes" id="UP001156690"/>
    </source>
</evidence>
<keyword evidence="2" id="KW-1185">Reference proteome</keyword>
<protein>
    <submittedName>
        <fullName evidence="1">Uncharacterized protein</fullName>
    </submittedName>
</protein>
<organism evidence="1 2">
    <name type="scientific">Vibrio penaeicida</name>
    <dbReference type="NCBI Taxonomy" id="104609"/>
    <lineage>
        <taxon>Bacteria</taxon>
        <taxon>Pseudomonadati</taxon>
        <taxon>Pseudomonadota</taxon>
        <taxon>Gammaproteobacteria</taxon>
        <taxon>Vibrionales</taxon>
        <taxon>Vibrionaceae</taxon>
        <taxon>Vibrio</taxon>
    </lineage>
</organism>
<reference evidence="2" key="1">
    <citation type="journal article" date="2019" name="Int. J. Syst. Evol. Microbiol.">
        <title>The Global Catalogue of Microorganisms (GCM) 10K type strain sequencing project: providing services to taxonomists for standard genome sequencing and annotation.</title>
        <authorList>
            <consortium name="The Broad Institute Genomics Platform"/>
            <consortium name="The Broad Institute Genome Sequencing Center for Infectious Disease"/>
            <person name="Wu L."/>
            <person name="Ma J."/>
        </authorList>
    </citation>
    <scope>NUCLEOTIDE SEQUENCE [LARGE SCALE GENOMIC DNA]</scope>
    <source>
        <strain evidence="2">NBRC 15640</strain>
    </source>
</reference>
<dbReference type="RefSeq" id="WP_185829754.1">
    <property type="nucleotide sequence ID" value="NZ_AP025144.1"/>
</dbReference>
<dbReference type="Proteomes" id="UP001156690">
    <property type="component" value="Unassembled WGS sequence"/>
</dbReference>
<accession>A0AAV5NL79</accession>